<gene>
    <name evidence="1" type="ORF">H2198_002501</name>
</gene>
<reference evidence="1" key="1">
    <citation type="submission" date="2022-10" db="EMBL/GenBank/DDBJ databases">
        <title>Culturing micro-colonial fungi from biological soil crusts in the Mojave desert and describing Neophaeococcomyces mojavensis, and introducing the new genera and species Taxawa tesnikishii.</title>
        <authorList>
            <person name="Kurbessoian T."/>
            <person name="Stajich J.E."/>
        </authorList>
    </citation>
    <scope>NUCLEOTIDE SEQUENCE</scope>
    <source>
        <strain evidence="1">JES_112</strain>
    </source>
</reference>
<dbReference type="Proteomes" id="UP001172386">
    <property type="component" value="Unassembled WGS sequence"/>
</dbReference>
<keyword evidence="2" id="KW-1185">Reference proteome</keyword>
<sequence length="173" mass="18985">MKAAAADLGDPQDMSVKLGPLVDETQFERVKGMIERGKKEAELVVGGVQHGDTGCFMEPTVFLNPKADAEIYRQEIFGPVAVIKTFRAEEEVLRFANDTEYGLMSGVFTSNLTRALRVSAHLDTGVVGINCVSYMNMQAPFGGRKQSGIGREFGEYALRAYTEPKTILINMNV</sequence>
<evidence type="ECO:0000313" key="1">
    <source>
        <dbReference type="EMBL" id="KAJ9660564.1"/>
    </source>
</evidence>
<dbReference type="EMBL" id="JAPDRQ010000030">
    <property type="protein sequence ID" value="KAJ9660564.1"/>
    <property type="molecule type" value="Genomic_DNA"/>
</dbReference>
<proteinExistence type="predicted"/>
<name>A0ACC3AEM2_9EURO</name>
<comment type="caution">
    <text evidence="1">The sequence shown here is derived from an EMBL/GenBank/DDBJ whole genome shotgun (WGS) entry which is preliminary data.</text>
</comment>
<evidence type="ECO:0000313" key="2">
    <source>
        <dbReference type="Proteomes" id="UP001172386"/>
    </source>
</evidence>
<accession>A0ACC3AEM2</accession>
<protein>
    <submittedName>
        <fullName evidence="1">Uncharacterized protein</fullName>
    </submittedName>
</protein>
<organism evidence="1 2">
    <name type="scientific">Neophaeococcomyces mojaviensis</name>
    <dbReference type="NCBI Taxonomy" id="3383035"/>
    <lineage>
        <taxon>Eukaryota</taxon>
        <taxon>Fungi</taxon>
        <taxon>Dikarya</taxon>
        <taxon>Ascomycota</taxon>
        <taxon>Pezizomycotina</taxon>
        <taxon>Eurotiomycetes</taxon>
        <taxon>Chaetothyriomycetidae</taxon>
        <taxon>Chaetothyriales</taxon>
        <taxon>Chaetothyriales incertae sedis</taxon>
        <taxon>Neophaeococcomyces</taxon>
    </lineage>
</organism>